<dbReference type="InterPro" id="IPR014729">
    <property type="entry name" value="Rossmann-like_a/b/a_fold"/>
</dbReference>
<dbReference type="Proteomes" id="UP000266615">
    <property type="component" value="Unassembled WGS sequence"/>
</dbReference>
<accession>A0A3A4G3I5</accession>
<dbReference type="CDD" id="cd00293">
    <property type="entry name" value="USP-like"/>
    <property type="match status" value="1"/>
</dbReference>
<comment type="similarity">
    <text evidence="1">Belongs to the universal stress protein A family.</text>
</comment>
<protein>
    <submittedName>
        <fullName evidence="3">Universal stress protein</fullName>
    </submittedName>
</protein>
<dbReference type="PANTHER" id="PTHR46268">
    <property type="entry name" value="STRESS RESPONSE PROTEIN NHAX"/>
    <property type="match status" value="1"/>
</dbReference>
<reference evidence="3 4" key="1">
    <citation type="submission" date="2018-09" db="EMBL/GenBank/DDBJ databases">
        <title>Nesterenkonia natronophila sp. nov., an alkaliphilic actinobacteriume isolated from a soda lake, and emended description of the genus Nesterenkonia.</title>
        <authorList>
            <person name="Menes R.J."/>
            <person name="Iriarte A."/>
        </authorList>
    </citation>
    <scope>NUCLEOTIDE SEQUENCE [LARGE SCALE GENOMIC DNA]</scope>
    <source>
        <strain evidence="3 4">M8</strain>
    </source>
</reference>
<comment type="caution">
    <text evidence="3">The sequence shown here is derived from an EMBL/GenBank/DDBJ whole genome shotgun (WGS) entry which is preliminary data.</text>
</comment>
<keyword evidence="4" id="KW-1185">Reference proteome</keyword>
<dbReference type="AlphaFoldDB" id="A0A3A4G3I5"/>
<gene>
    <name evidence="3" type="ORF">D3250_03325</name>
</gene>
<dbReference type="InterPro" id="IPR006015">
    <property type="entry name" value="Universal_stress_UspA"/>
</dbReference>
<feature type="domain" description="UspA" evidence="2">
    <location>
        <begin position="207"/>
        <end position="344"/>
    </location>
</feature>
<sequence>MDSSHEVGSDHVPGVLVGIDGSADSERAFRAGMRIAKQRNLPLRLVGTFPKLVVTDAYFVPIMTEYLETSMKETEKMLTGYAERAEQSGVEVTIRASEGDPGGTLVEESHSAELAVVGKRGRNRFAGRFLGSVSSKLAAHGHCPTLVVPQKWESESTDQLLAQPQDLPHDDAAAAEPVSQVEESGPRRYQRREFANVTSDLNFDSEVVVGVDVSDSTAEVVHAAGQAAALLDRPLTLLSAAPLNPAGHWYADSVEHNLKVPNLRQPYAAHLRESAQRVADEFPTVTVRWQFFDGSAPGVLSEASRTAALVVVGTRGHGGFAGLMLGSVSQAVLNRSVCPVLVVPAPK</sequence>
<proteinExistence type="inferred from homology"/>
<dbReference type="OrthoDB" id="6174426at2"/>
<dbReference type="EMBL" id="QYZP01000001">
    <property type="protein sequence ID" value="RJN32859.1"/>
    <property type="molecule type" value="Genomic_DNA"/>
</dbReference>
<dbReference type="RefSeq" id="WP_119901903.1">
    <property type="nucleotide sequence ID" value="NZ_QYZP01000001.1"/>
</dbReference>
<evidence type="ECO:0000313" key="4">
    <source>
        <dbReference type="Proteomes" id="UP000266615"/>
    </source>
</evidence>
<evidence type="ECO:0000313" key="3">
    <source>
        <dbReference type="EMBL" id="RJN32859.1"/>
    </source>
</evidence>
<dbReference type="Pfam" id="PF00582">
    <property type="entry name" value="Usp"/>
    <property type="match status" value="2"/>
</dbReference>
<feature type="domain" description="UspA" evidence="2">
    <location>
        <begin position="15"/>
        <end position="149"/>
    </location>
</feature>
<dbReference type="PRINTS" id="PR01438">
    <property type="entry name" value="UNVRSLSTRESS"/>
</dbReference>
<dbReference type="SUPFAM" id="SSF52402">
    <property type="entry name" value="Adenine nucleotide alpha hydrolases-like"/>
    <property type="match status" value="2"/>
</dbReference>
<dbReference type="Gene3D" id="3.40.50.620">
    <property type="entry name" value="HUPs"/>
    <property type="match status" value="2"/>
</dbReference>
<dbReference type="InterPro" id="IPR006016">
    <property type="entry name" value="UspA"/>
</dbReference>
<evidence type="ECO:0000259" key="2">
    <source>
        <dbReference type="Pfam" id="PF00582"/>
    </source>
</evidence>
<dbReference type="PANTHER" id="PTHR46268:SF6">
    <property type="entry name" value="UNIVERSAL STRESS PROTEIN UP12"/>
    <property type="match status" value="1"/>
</dbReference>
<name>A0A3A4G3I5_9MICC</name>
<organism evidence="3 4">
    <name type="scientific">Nesterenkonia natronophila</name>
    <dbReference type="NCBI Taxonomy" id="2174932"/>
    <lineage>
        <taxon>Bacteria</taxon>
        <taxon>Bacillati</taxon>
        <taxon>Actinomycetota</taxon>
        <taxon>Actinomycetes</taxon>
        <taxon>Micrococcales</taxon>
        <taxon>Micrococcaceae</taxon>
        <taxon>Nesterenkonia</taxon>
    </lineage>
</organism>
<evidence type="ECO:0000256" key="1">
    <source>
        <dbReference type="ARBA" id="ARBA00008791"/>
    </source>
</evidence>